<evidence type="ECO:0000313" key="1">
    <source>
        <dbReference type="EMBL" id="MPC41621.1"/>
    </source>
</evidence>
<name>A0A5B7F3N1_PORTR</name>
<protein>
    <submittedName>
        <fullName evidence="1">Uncharacterized protein</fullName>
    </submittedName>
</protein>
<accession>A0A5B7F3N1</accession>
<keyword evidence="2" id="KW-1185">Reference proteome</keyword>
<proteinExistence type="predicted"/>
<comment type="caution">
    <text evidence="1">The sequence shown here is derived from an EMBL/GenBank/DDBJ whole genome shotgun (WGS) entry which is preliminary data.</text>
</comment>
<organism evidence="1 2">
    <name type="scientific">Portunus trituberculatus</name>
    <name type="common">Swimming crab</name>
    <name type="synonym">Neptunus trituberculatus</name>
    <dbReference type="NCBI Taxonomy" id="210409"/>
    <lineage>
        <taxon>Eukaryota</taxon>
        <taxon>Metazoa</taxon>
        <taxon>Ecdysozoa</taxon>
        <taxon>Arthropoda</taxon>
        <taxon>Crustacea</taxon>
        <taxon>Multicrustacea</taxon>
        <taxon>Malacostraca</taxon>
        <taxon>Eumalacostraca</taxon>
        <taxon>Eucarida</taxon>
        <taxon>Decapoda</taxon>
        <taxon>Pleocyemata</taxon>
        <taxon>Brachyura</taxon>
        <taxon>Eubrachyura</taxon>
        <taxon>Portunoidea</taxon>
        <taxon>Portunidae</taxon>
        <taxon>Portuninae</taxon>
        <taxon>Portunus</taxon>
    </lineage>
</organism>
<gene>
    <name evidence="1" type="ORF">E2C01_035222</name>
</gene>
<sequence>MQRISRSVYGSSLQGRRDGHQSWMLAHLPRLMIRPPAAHVSPLTRANLSHWLAAAHVIRWTRAITLLTLATREENKSLSASSQVASIDDFLLAF</sequence>
<dbReference type="Proteomes" id="UP000324222">
    <property type="component" value="Unassembled WGS sequence"/>
</dbReference>
<dbReference type="AlphaFoldDB" id="A0A5B7F3N1"/>
<dbReference type="EMBL" id="VSRR010005130">
    <property type="protein sequence ID" value="MPC41621.1"/>
    <property type="molecule type" value="Genomic_DNA"/>
</dbReference>
<evidence type="ECO:0000313" key="2">
    <source>
        <dbReference type="Proteomes" id="UP000324222"/>
    </source>
</evidence>
<reference evidence="1 2" key="1">
    <citation type="submission" date="2019-05" db="EMBL/GenBank/DDBJ databases">
        <title>Another draft genome of Portunus trituberculatus and its Hox gene families provides insights of decapod evolution.</title>
        <authorList>
            <person name="Jeong J.-H."/>
            <person name="Song I."/>
            <person name="Kim S."/>
            <person name="Choi T."/>
            <person name="Kim D."/>
            <person name="Ryu S."/>
            <person name="Kim W."/>
        </authorList>
    </citation>
    <scope>NUCLEOTIDE SEQUENCE [LARGE SCALE GENOMIC DNA]</scope>
    <source>
        <tissue evidence="1">Muscle</tissue>
    </source>
</reference>